<gene>
    <name evidence="1" type="ORF">L1987_09472</name>
</gene>
<name>A0ACB9JNY4_9ASTR</name>
<dbReference type="Proteomes" id="UP001056120">
    <property type="component" value="Linkage Group LG03"/>
</dbReference>
<proteinExistence type="predicted"/>
<reference evidence="1 2" key="2">
    <citation type="journal article" date="2022" name="Mol. Ecol. Resour.">
        <title>The genomes of chicory, endive, great burdock and yacon provide insights into Asteraceae paleo-polyploidization history and plant inulin production.</title>
        <authorList>
            <person name="Fan W."/>
            <person name="Wang S."/>
            <person name="Wang H."/>
            <person name="Wang A."/>
            <person name="Jiang F."/>
            <person name="Liu H."/>
            <person name="Zhao H."/>
            <person name="Xu D."/>
            <person name="Zhang Y."/>
        </authorList>
    </citation>
    <scope>NUCLEOTIDE SEQUENCE [LARGE SCALE GENOMIC DNA]</scope>
    <source>
        <strain evidence="2">cv. Yunnan</strain>
        <tissue evidence="1">Leaves</tissue>
    </source>
</reference>
<sequence length="372" mass="41229">MNDLYMSVTHAPTRSENPTKSHFCVSTTPSTSHPNPNHFPSIQSIILQSNSSPYDHHTHFLMSLDCGLRTRSCRVIQDTSMAVAALELEDDADEIDDGLKQSCWANMPPELLREVLIRIESSESKWPSRKNVVGCATVCRSWRDIMKEIVKRPEISGMLTFPISVKQPGPRESLLQCFIKRKRSTQTYLLFLSLNQALADDGKFLLAARKFRRPTCTDYIISLHADDMSKGSSRYIGKLRSNFLGTKFIVYDGLPPHDGAKMTKSRSTRFMGSTQVSPRVPAGSYPVAHISYELNMLGSRGPRRMQCIMDPIPSSAIEPGGVAPTQTEFPLSSGESFPSIPFFRSRSSCNEKSGPGASAGSYTAKRTIGPTI</sequence>
<accession>A0ACB9JNY4</accession>
<organism evidence="1 2">
    <name type="scientific">Smallanthus sonchifolius</name>
    <dbReference type="NCBI Taxonomy" id="185202"/>
    <lineage>
        <taxon>Eukaryota</taxon>
        <taxon>Viridiplantae</taxon>
        <taxon>Streptophyta</taxon>
        <taxon>Embryophyta</taxon>
        <taxon>Tracheophyta</taxon>
        <taxon>Spermatophyta</taxon>
        <taxon>Magnoliopsida</taxon>
        <taxon>eudicotyledons</taxon>
        <taxon>Gunneridae</taxon>
        <taxon>Pentapetalae</taxon>
        <taxon>asterids</taxon>
        <taxon>campanulids</taxon>
        <taxon>Asterales</taxon>
        <taxon>Asteraceae</taxon>
        <taxon>Asteroideae</taxon>
        <taxon>Heliantheae alliance</taxon>
        <taxon>Millerieae</taxon>
        <taxon>Smallanthus</taxon>
    </lineage>
</organism>
<evidence type="ECO:0000313" key="1">
    <source>
        <dbReference type="EMBL" id="KAI3821897.1"/>
    </source>
</evidence>
<reference evidence="2" key="1">
    <citation type="journal article" date="2022" name="Mol. Ecol. Resour.">
        <title>The genomes of chicory, endive, great burdock and yacon provide insights into Asteraceae palaeo-polyploidization history and plant inulin production.</title>
        <authorList>
            <person name="Fan W."/>
            <person name="Wang S."/>
            <person name="Wang H."/>
            <person name="Wang A."/>
            <person name="Jiang F."/>
            <person name="Liu H."/>
            <person name="Zhao H."/>
            <person name="Xu D."/>
            <person name="Zhang Y."/>
        </authorList>
    </citation>
    <scope>NUCLEOTIDE SEQUENCE [LARGE SCALE GENOMIC DNA]</scope>
    <source>
        <strain evidence="2">cv. Yunnan</strain>
    </source>
</reference>
<comment type="caution">
    <text evidence="1">The sequence shown here is derived from an EMBL/GenBank/DDBJ whole genome shotgun (WGS) entry which is preliminary data.</text>
</comment>
<dbReference type="EMBL" id="CM042020">
    <property type="protein sequence ID" value="KAI3821897.1"/>
    <property type="molecule type" value="Genomic_DNA"/>
</dbReference>
<keyword evidence="2" id="KW-1185">Reference proteome</keyword>
<evidence type="ECO:0000313" key="2">
    <source>
        <dbReference type="Proteomes" id="UP001056120"/>
    </source>
</evidence>
<protein>
    <submittedName>
        <fullName evidence="1">Uncharacterized protein</fullName>
    </submittedName>
</protein>